<proteinExistence type="predicted"/>
<keyword evidence="5" id="KW-1185">Reference proteome</keyword>
<dbReference type="PROSITE" id="PS50977">
    <property type="entry name" value="HTH_TETR_2"/>
    <property type="match status" value="1"/>
</dbReference>
<evidence type="ECO:0000256" key="1">
    <source>
        <dbReference type="ARBA" id="ARBA00023125"/>
    </source>
</evidence>
<gene>
    <name evidence="4" type="ORF">JOC28_000981</name>
</gene>
<feature type="DNA-binding region" description="H-T-H motif" evidence="2">
    <location>
        <begin position="31"/>
        <end position="50"/>
    </location>
</feature>
<dbReference type="Pfam" id="PF14278">
    <property type="entry name" value="TetR_C_8"/>
    <property type="match status" value="1"/>
</dbReference>
<evidence type="ECO:0000259" key="3">
    <source>
        <dbReference type="PROSITE" id="PS50977"/>
    </source>
</evidence>
<organism evidence="4 5">
    <name type="scientific">Streptococcus loxodontisalivarius</name>
    <dbReference type="NCBI Taxonomy" id="1349415"/>
    <lineage>
        <taxon>Bacteria</taxon>
        <taxon>Bacillati</taxon>
        <taxon>Bacillota</taxon>
        <taxon>Bacilli</taxon>
        <taxon>Lactobacillales</taxon>
        <taxon>Streptococcaceae</taxon>
        <taxon>Streptococcus</taxon>
    </lineage>
</organism>
<keyword evidence="1 2" id="KW-0238">DNA-binding</keyword>
<dbReference type="InterPro" id="IPR001647">
    <property type="entry name" value="HTH_TetR"/>
</dbReference>
<dbReference type="InterPro" id="IPR039532">
    <property type="entry name" value="TetR_C_Firmicutes"/>
</dbReference>
<protein>
    <submittedName>
        <fullName evidence="4">AcrR family transcriptional regulator</fullName>
    </submittedName>
</protein>
<feature type="domain" description="HTH tetR-type" evidence="3">
    <location>
        <begin position="8"/>
        <end position="68"/>
    </location>
</feature>
<evidence type="ECO:0000313" key="4">
    <source>
        <dbReference type="EMBL" id="MBM7642684.1"/>
    </source>
</evidence>
<dbReference type="PANTHER" id="PTHR43479">
    <property type="entry name" value="ACREF/ENVCD OPERON REPRESSOR-RELATED"/>
    <property type="match status" value="1"/>
</dbReference>
<evidence type="ECO:0000256" key="2">
    <source>
        <dbReference type="PROSITE-ProRule" id="PRU00335"/>
    </source>
</evidence>
<dbReference type="Pfam" id="PF00440">
    <property type="entry name" value="TetR_N"/>
    <property type="match status" value="1"/>
</dbReference>
<dbReference type="Gene3D" id="1.10.357.10">
    <property type="entry name" value="Tetracycline Repressor, domain 2"/>
    <property type="match status" value="1"/>
</dbReference>
<dbReference type="Proteomes" id="UP000697472">
    <property type="component" value="Unassembled WGS sequence"/>
</dbReference>
<comment type="caution">
    <text evidence="4">The sequence shown here is derived from an EMBL/GenBank/DDBJ whole genome shotgun (WGS) entry which is preliminary data.</text>
</comment>
<name>A0ABS2PRM6_9STRE</name>
<dbReference type="InterPro" id="IPR050624">
    <property type="entry name" value="HTH-type_Tx_Regulator"/>
</dbReference>
<reference evidence="4 5" key="1">
    <citation type="submission" date="2021-01" db="EMBL/GenBank/DDBJ databases">
        <title>Genomic Encyclopedia of Type Strains, Phase IV (KMG-IV): sequencing the most valuable type-strain genomes for metagenomic binning, comparative biology and taxonomic classification.</title>
        <authorList>
            <person name="Goeker M."/>
        </authorList>
    </citation>
    <scope>NUCLEOTIDE SEQUENCE [LARGE SCALE GENOMIC DNA]</scope>
    <source>
        <strain evidence="4 5">DSM 27382</strain>
    </source>
</reference>
<dbReference type="SUPFAM" id="SSF46689">
    <property type="entry name" value="Homeodomain-like"/>
    <property type="match status" value="1"/>
</dbReference>
<dbReference type="InterPro" id="IPR009057">
    <property type="entry name" value="Homeodomain-like_sf"/>
</dbReference>
<dbReference type="RefSeq" id="WP_205009525.1">
    <property type="nucleotide sequence ID" value="NZ_JAFBEH010000017.1"/>
</dbReference>
<evidence type="ECO:0000313" key="5">
    <source>
        <dbReference type="Proteomes" id="UP000697472"/>
    </source>
</evidence>
<dbReference type="PANTHER" id="PTHR43479:SF11">
    <property type="entry name" value="ACREF_ENVCD OPERON REPRESSOR-RELATED"/>
    <property type="match status" value="1"/>
</dbReference>
<sequence>MNNQEKQSYAKQELTSGLIRLLKDKDIHQVSVSELAKESQISRVSFYRNFDSMEDILHQETKNLMTNWYSENKVAFDEDNKGNNRNDLLLSSLFGHLAEHSDFYLVLYRQKCLHFIIPILQPLLIPQTVQSNFESYLSSFYLYGIYGWIVEWLERGMIESSEEIETWLRARIIG</sequence>
<accession>A0ABS2PRM6</accession>
<dbReference type="EMBL" id="JAFBEH010000017">
    <property type="protein sequence ID" value="MBM7642684.1"/>
    <property type="molecule type" value="Genomic_DNA"/>
</dbReference>